<name>A0ABU3RR91_9BACL</name>
<accession>A0ABU3RR91</accession>
<proteinExistence type="predicted"/>
<evidence type="ECO:0000313" key="2">
    <source>
        <dbReference type="Proteomes" id="UP001260980"/>
    </source>
</evidence>
<evidence type="ECO:0000313" key="1">
    <source>
        <dbReference type="EMBL" id="MDU0206382.1"/>
    </source>
</evidence>
<reference evidence="1 2" key="1">
    <citation type="submission" date="2023-10" db="EMBL/GenBank/DDBJ databases">
        <title>Paenibacillus strain PFR10 Genome sequencing and assembly.</title>
        <authorList>
            <person name="Kim I."/>
        </authorList>
    </citation>
    <scope>NUCLEOTIDE SEQUENCE [LARGE SCALE GENOMIC DNA]</scope>
    <source>
        <strain evidence="1 2">PFR10</strain>
    </source>
</reference>
<sequence>MKQFTANKAPEDMFTKARLKKMGLSPIADYSAFITYPPSKRRYKLYKLENARPIENNVGYSLLISVKKSNEGNLSPEYLREMVKRLHSQYDSK</sequence>
<gene>
    <name evidence="1" type="ORF">RQP52_35525</name>
</gene>
<organism evidence="1 2">
    <name type="scientific">Paenibacillus violae</name>
    <dbReference type="NCBI Taxonomy" id="3077234"/>
    <lineage>
        <taxon>Bacteria</taxon>
        <taxon>Bacillati</taxon>
        <taxon>Bacillota</taxon>
        <taxon>Bacilli</taxon>
        <taxon>Bacillales</taxon>
        <taxon>Paenibacillaceae</taxon>
        <taxon>Paenibacillus</taxon>
    </lineage>
</organism>
<dbReference type="EMBL" id="JAWCUD010000025">
    <property type="protein sequence ID" value="MDU0206382.1"/>
    <property type="molecule type" value="Genomic_DNA"/>
</dbReference>
<dbReference type="Proteomes" id="UP001260980">
    <property type="component" value="Unassembled WGS sequence"/>
</dbReference>
<comment type="caution">
    <text evidence="1">The sequence shown here is derived from an EMBL/GenBank/DDBJ whole genome shotgun (WGS) entry which is preliminary data.</text>
</comment>
<protein>
    <submittedName>
        <fullName evidence="1">Uncharacterized protein</fullName>
    </submittedName>
</protein>
<dbReference type="RefSeq" id="WP_315956179.1">
    <property type="nucleotide sequence ID" value="NZ_JAWCUD010000025.1"/>
</dbReference>
<keyword evidence="2" id="KW-1185">Reference proteome</keyword>